<evidence type="ECO:0000256" key="1">
    <source>
        <dbReference type="ARBA" id="ARBA00001964"/>
    </source>
</evidence>
<protein>
    <recommendedName>
        <fullName evidence="2">3-methyl-2-oxobutanoate dehydrogenase (2-methylpropanoyl-transferring)</fullName>
        <ecNumber evidence="2">1.2.4.4</ecNumber>
    </recommendedName>
</protein>
<comment type="cofactor">
    <cofactor evidence="1">
        <name>thiamine diphosphate</name>
        <dbReference type="ChEBI" id="CHEBI:58937"/>
    </cofactor>
</comment>
<dbReference type="PANTHER" id="PTHR42980:SF1">
    <property type="entry name" value="2-OXOISOVALERATE DEHYDROGENASE SUBUNIT BETA, MITOCHONDRIAL"/>
    <property type="match status" value="1"/>
</dbReference>
<dbReference type="EC" id="1.2.4.4" evidence="2"/>
<dbReference type="GO" id="GO:0009083">
    <property type="term" value="P:branched-chain amino acid catabolic process"/>
    <property type="evidence" value="ECO:0007669"/>
    <property type="project" value="TreeGrafter"/>
</dbReference>
<comment type="caution">
    <text evidence="5">The sequence shown here is derived from an EMBL/GenBank/DDBJ whole genome shotgun (WGS) entry which is preliminary data.</text>
</comment>
<dbReference type="AlphaFoldDB" id="A0A8T4C6Q2"/>
<dbReference type="InterPro" id="IPR029061">
    <property type="entry name" value="THDP-binding"/>
</dbReference>
<dbReference type="Gene3D" id="3.40.50.970">
    <property type="match status" value="1"/>
</dbReference>
<feature type="domain" description="Transketolase-like pyrimidine-binding" evidence="4">
    <location>
        <begin position="3"/>
        <end position="178"/>
    </location>
</feature>
<dbReference type="GO" id="GO:0003863">
    <property type="term" value="F:branched-chain 2-oxo acid dehydrogenase activity"/>
    <property type="evidence" value="ECO:0007669"/>
    <property type="project" value="UniProtKB-EC"/>
</dbReference>
<dbReference type="GO" id="GO:0007584">
    <property type="term" value="P:response to nutrient"/>
    <property type="evidence" value="ECO:0007669"/>
    <property type="project" value="TreeGrafter"/>
</dbReference>
<dbReference type="SUPFAM" id="SSF52922">
    <property type="entry name" value="TK C-terminal domain-like"/>
    <property type="match status" value="1"/>
</dbReference>
<keyword evidence="3" id="KW-0560">Oxidoreductase</keyword>
<dbReference type="PANTHER" id="PTHR42980">
    <property type="entry name" value="2-OXOISOVALERATE DEHYDROGENASE SUBUNIT BETA-RELATED"/>
    <property type="match status" value="1"/>
</dbReference>
<evidence type="ECO:0000313" key="5">
    <source>
        <dbReference type="EMBL" id="MBM3282242.1"/>
    </source>
</evidence>
<dbReference type="FunFam" id="3.40.50.970:FF:000001">
    <property type="entry name" value="Pyruvate dehydrogenase E1 beta subunit"/>
    <property type="match status" value="1"/>
</dbReference>
<dbReference type="CDD" id="cd07036">
    <property type="entry name" value="TPP_PYR_E1-PDHc-beta_like"/>
    <property type="match status" value="1"/>
</dbReference>
<dbReference type="GO" id="GO:0044272">
    <property type="term" value="P:sulfur compound biosynthetic process"/>
    <property type="evidence" value="ECO:0007669"/>
    <property type="project" value="UniProtKB-ARBA"/>
</dbReference>
<dbReference type="SUPFAM" id="SSF52518">
    <property type="entry name" value="Thiamin diphosphate-binding fold (THDP-binding)"/>
    <property type="match status" value="1"/>
</dbReference>
<dbReference type="InterPro" id="IPR009014">
    <property type="entry name" value="Transketo_C/PFOR_II"/>
</dbReference>
<evidence type="ECO:0000256" key="2">
    <source>
        <dbReference type="ARBA" id="ARBA00012277"/>
    </source>
</evidence>
<dbReference type="Gene3D" id="3.40.50.920">
    <property type="match status" value="1"/>
</dbReference>
<dbReference type="FunFam" id="3.40.50.920:FF:000001">
    <property type="entry name" value="Pyruvate dehydrogenase E1 beta subunit"/>
    <property type="match status" value="1"/>
</dbReference>
<dbReference type="Pfam" id="PF02780">
    <property type="entry name" value="Transketolase_C"/>
    <property type="match status" value="1"/>
</dbReference>
<evidence type="ECO:0000256" key="3">
    <source>
        <dbReference type="ARBA" id="ARBA00023002"/>
    </source>
</evidence>
<organism evidence="5 6">
    <name type="scientific">Candidatus Iainarchaeum sp</name>
    <dbReference type="NCBI Taxonomy" id="3101447"/>
    <lineage>
        <taxon>Archaea</taxon>
        <taxon>Candidatus Iainarchaeota</taxon>
        <taxon>Candidatus Iainarchaeia</taxon>
        <taxon>Candidatus Iainarchaeales</taxon>
        <taxon>Candidatus Iainarchaeaceae</taxon>
        <taxon>Candidatus Iainarchaeum</taxon>
    </lineage>
</organism>
<dbReference type="InterPro" id="IPR033248">
    <property type="entry name" value="Transketolase_C"/>
</dbReference>
<dbReference type="SMART" id="SM00861">
    <property type="entry name" value="Transket_pyr"/>
    <property type="match status" value="1"/>
</dbReference>
<dbReference type="Proteomes" id="UP000774699">
    <property type="component" value="Unassembled WGS sequence"/>
</dbReference>
<dbReference type="InterPro" id="IPR005475">
    <property type="entry name" value="Transketolase-like_Pyr-bd"/>
</dbReference>
<evidence type="ECO:0000313" key="6">
    <source>
        <dbReference type="Proteomes" id="UP000774699"/>
    </source>
</evidence>
<gene>
    <name evidence="5" type="ORF">FJY86_02800</name>
</gene>
<dbReference type="Pfam" id="PF02779">
    <property type="entry name" value="Transket_pyr"/>
    <property type="match status" value="1"/>
</dbReference>
<reference evidence="5" key="1">
    <citation type="submission" date="2019-03" db="EMBL/GenBank/DDBJ databases">
        <title>Lake Tanganyika Metagenome-Assembled Genomes (MAGs).</title>
        <authorList>
            <person name="Tran P."/>
        </authorList>
    </citation>
    <scope>NUCLEOTIDE SEQUENCE</scope>
    <source>
        <strain evidence="5">M_DeepCast_50m_m2_156</strain>
    </source>
</reference>
<sequence>MKANMVQALNNALALELESNPKLVLLGEDVGVDGGVFRVTEGLQSKYGKDRVIDTPLAESAIIGTSIGMAAYGLHPVPEIQFSGFIYPGFDQLISHASRIRFRSRGRFSCPMTIRSPYGGGIKAPEHHSESTEALYIHTPGLKVVIPSNPTDAKGLLTSALREPDPVMFLEPLRVYRAFREEVPDEQYTIPLGRANVFQSGSDITIISWGAMFRQCVDAVKEIQEEEKLSIELIDLRSLSPIDWPAVHSSVQKTGRCVVVQEAPLTLGLASEIMARILEKNFLHLKAPVERVTGFDTIMPLFKLENYYLPSAERIKSSIRKVMQF</sequence>
<name>A0A8T4C6Q2_9ARCH</name>
<accession>A0A8T4C6Q2</accession>
<dbReference type="EMBL" id="VGJJ01000018">
    <property type="protein sequence ID" value="MBM3282242.1"/>
    <property type="molecule type" value="Genomic_DNA"/>
</dbReference>
<evidence type="ECO:0000259" key="4">
    <source>
        <dbReference type="SMART" id="SM00861"/>
    </source>
</evidence>
<proteinExistence type="predicted"/>